<organism evidence="2 3">
    <name type="scientific">Araneus ventricosus</name>
    <name type="common">Orbweaver spider</name>
    <name type="synonym">Epeira ventricosa</name>
    <dbReference type="NCBI Taxonomy" id="182803"/>
    <lineage>
        <taxon>Eukaryota</taxon>
        <taxon>Metazoa</taxon>
        <taxon>Ecdysozoa</taxon>
        <taxon>Arthropoda</taxon>
        <taxon>Chelicerata</taxon>
        <taxon>Arachnida</taxon>
        <taxon>Araneae</taxon>
        <taxon>Araneomorphae</taxon>
        <taxon>Entelegynae</taxon>
        <taxon>Araneoidea</taxon>
        <taxon>Araneidae</taxon>
        <taxon>Araneus</taxon>
    </lineage>
</organism>
<name>A0A4Y2TP69_ARAVE</name>
<accession>A0A4Y2TP69</accession>
<gene>
    <name evidence="2" type="ORF">AVEN_26351_1</name>
</gene>
<dbReference type="OrthoDB" id="10476791at2759"/>
<evidence type="ECO:0000313" key="2">
    <source>
        <dbReference type="EMBL" id="GBO00886.1"/>
    </source>
</evidence>
<evidence type="ECO:0000256" key="1">
    <source>
        <dbReference type="SAM" id="MobiDB-lite"/>
    </source>
</evidence>
<sequence>GIKTHHTVGRSSGRGTRKKENPLLNPTANPSSFGLGMMDGIYDRRNIGKSHEQLVYPHGE</sequence>
<dbReference type="EMBL" id="BGPR01029223">
    <property type="protein sequence ID" value="GBO00886.1"/>
    <property type="molecule type" value="Genomic_DNA"/>
</dbReference>
<dbReference type="Proteomes" id="UP000499080">
    <property type="component" value="Unassembled WGS sequence"/>
</dbReference>
<feature type="non-terminal residue" evidence="2">
    <location>
        <position position="1"/>
    </location>
</feature>
<dbReference type="AlphaFoldDB" id="A0A4Y2TP69"/>
<keyword evidence="3" id="KW-1185">Reference proteome</keyword>
<feature type="region of interest" description="Disordered" evidence="1">
    <location>
        <begin position="1"/>
        <end position="36"/>
    </location>
</feature>
<proteinExistence type="predicted"/>
<evidence type="ECO:0000313" key="3">
    <source>
        <dbReference type="Proteomes" id="UP000499080"/>
    </source>
</evidence>
<reference evidence="2 3" key="1">
    <citation type="journal article" date="2019" name="Sci. Rep.">
        <title>Orb-weaving spider Araneus ventricosus genome elucidates the spidroin gene catalogue.</title>
        <authorList>
            <person name="Kono N."/>
            <person name="Nakamura H."/>
            <person name="Ohtoshi R."/>
            <person name="Moran D.A.P."/>
            <person name="Shinohara A."/>
            <person name="Yoshida Y."/>
            <person name="Fujiwara M."/>
            <person name="Mori M."/>
            <person name="Tomita M."/>
            <person name="Arakawa K."/>
        </authorList>
    </citation>
    <scope>NUCLEOTIDE SEQUENCE [LARGE SCALE GENOMIC DNA]</scope>
</reference>
<protein>
    <submittedName>
        <fullName evidence="2">Uncharacterized protein</fullName>
    </submittedName>
</protein>
<comment type="caution">
    <text evidence="2">The sequence shown here is derived from an EMBL/GenBank/DDBJ whole genome shotgun (WGS) entry which is preliminary data.</text>
</comment>